<gene>
    <name evidence="7" type="ORF">NK718_08050</name>
</gene>
<dbReference type="RefSeq" id="WP_254740425.1">
    <property type="nucleotide sequence ID" value="NZ_JANCLU010000006.1"/>
</dbReference>
<comment type="caution">
    <text evidence="7">The sequence shown here is derived from an EMBL/GenBank/DDBJ whole genome shotgun (WGS) entry which is preliminary data.</text>
</comment>
<sequence length="105" mass="10771">MKLRRVVIALTVLVAAAAPAAAADISAGRELARKWCSECHVLGAVPSGAPGQGPAFADVARMPSTTGLSLSVFLRSSHANMPNLILTPTESDDLVAYILSLAGKS</sequence>
<reference evidence="7 8" key="1">
    <citation type="submission" date="2022-07" db="EMBL/GenBank/DDBJ databases">
        <authorList>
            <person name="Li W.-J."/>
            <person name="Deng Q.-Q."/>
        </authorList>
    </citation>
    <scope>NUCLEOTIDE SEQUENCE [LARGE SCALE GENOMIC DNA]</scope>
    <source>
        <strain evidence="7 8">SYSU M60028</strain>
    </source>
</reference>
<keyword evidence="3 4" id="KW-0408">Iron</keyword>
<evidence type="ECO:0000256" key="2">
    <source>
        <dbReference type="ARBA" id="ARBA00022723"/>
    </source>
</evidence>
<evidence type="ECO:0000313" key="8">
    <source>
        <dbReference type="Proteomes" id="UP001205890"/>
    </source>
</evidence>
<evidence type="ECO:0000256" key="1">
    <source>
        <dbReference type="ARBA" id="ARBA00022617"/>
    </source>
</evidence>
<accession>A0ABT1LBX5</accession>
<dbReference type="Gene3D" id="1.10.760.10">
    <property type="entry name" value="Cytochrome c-like domain"/>
    <property type="match status" value="1"/>
</dbReference>
<dbReference type="PROSITE" id="PS51007">
    <property type="entry name" value="CYTC"/>
    <property type="match status" value="1"/>
</dbReference>
<keyword evidence="1 4" id="KW-0349">Heme</keyword>
<keyword evidence="8" id="KW-1185">Reference proteome</keyword>
<evidence type="ECO:0000313" key="7">
    <source>
        <dbReference type="EMBL" id="MCP8938466.1"/>
    </source>
</evidence>
<organism evidence="7 8">
    <name type="scientific">Alsobacter ponti</name>
    <dbReference type="NCBI Taxonomy" id="2962936"/>
    <lineage>
        <taxon>Bacteria</taxon>
        <taxon>Pseudomonadati</taxon>
        <taxon>Pseudomonadota</taxon>
        <taxon>Alphaproteobacteria</taxon>
        <taxon>Hyphomicrobiales</taxon>
        <taxon>Alsobacteraceae</taxon>
        <taxon>Alsobacter</taxon>
    </lineage>
</organism>
<feature type="domain" description="Cytochrome c" evidence="6">
    <location>
        <begin position="23"/>
        <end position="102"/>
    </location>
</feature>
<dbReference type="Proteomes" id="UP001205890">
    <property type="component" value="Unassembled WGS sequence"/>
</dbReference>
<dbReference type="EMBL" id="JANCLU010000006">
    <property type="protein sequence ID" value="MCP8938466.1"/>
    <property type="molecule type" value="Genomic_DNA"/>
</dbReference>
<protein>
    <submittedName>
        <fullName evidence="7">Cytochrome c</fullName>
    </submittedName>
</protein>
<name>A0ABT1LBX5_9HYPH</name>
<keyword evidence="5" id="KW-0732">Signal</keyword>
<dbReference type="InterPro" id="IPR036909">
    <property type="entry name" value="Cyt_c-like_dom_sf"/>
</dbReference>
<keyword evidence="2 4" id="KW-0479">Metal-binding</keyword>
<dbReference type="SUPFAM" id="SSF46626">
    <property type="entry name" value="Cytochrome c"/>
    <property type="match status" value="1"/>
</dbReference>
<feature type="chain" id="PRO_5047450603" evidence="5">
    <location>
        <begin position="23"/>
        <end position="105"/>
    </location>
</feature>
<proteinExistence type="predicted"/>
<evidence type="ECO:0000259" key="6">
    <source>
        <dbReference type="PROSITE" id="PS51007"/>
    </source>
</evidence>
<dbReference type="InterPro" id="IPR009056">
    <property type="entry name" value="Cyt_c-like_dom"/>
</dbReference>
<evidence type="ECO:0000256" key="5">
    <source>
        <dbReference type="SAM" id="SignalP"/>
    </source>
</evidence>
<feature type="signal peptide" evidence="5">
    <location>
        <begin position="1"/>
        <end position="22"/>
    </location>
</feature>
<evidence type="ECO:0000256" key="3">
    <source>
        <dbReference type="ARBA" id="ARBA00023004"/>
    </source>
</evidence>
<evidence type="ECO:0000256" key="4">
    <source>
        <dbReference type="PROSITE-ProRule" id="PRU00433"/>
    </source>
</evidence>